<dbReference type="Proteomes" id="UP000193827">
    <property type="component" value="Unassembled WGS sequence"/>
</dbReference>
<dbReference type="GO" id="GO:0000976">
    <property type="term" value="F:transcription cis-regulatory region binding"/>
    <property type="evidence" value="ECO:0007669"/>
    <property type="project" value="TreeGrafter"/>
</dbReference>
<accession>A0A1Y5SXE5</accession>
<dbReference type="EMBL" id="FWFL01000006">
    <property type="protein sequence ID" value="SLN49052.1"/>
    <property type="molecule type" value="Genomic_DNA"/>
</dbReference>
<feature type="domain" description="HTH tetR-type" evidence="7">
    <location>
        <begin position="21"/>
        <end position="81"/>
    </location>
</feature>
<organism evidence="8 9">
    <name type="scientific">Roseovarius litorisediminis</name>
    <dbReference type="NCBI Taxonomy" id="1312363"/>
    <lineage>
        <taxon>Bacteria</taxon>
        <taxon>Pseudomonadati</taxon>
        <taxon>Pseudomonadota</taxon>
        <taxon>Alphaproteobacteria</taxon>
        <taxon>Rhodobacterales</taxon>
        <taxon>Roseobacteraceae</taxon>
        <taxon>Roseovarius</taxon>
    </lineage>
</organism>
<feature type="region of interest" description="Disordered" evidence="6">
    <location>
        <begin position="1"/>
        <end position="23"/>
    </location>
</feature>
<keyword evidence="9" id="KW-1185">Reference proteome</keyword>
<dbReference type="RefSeq" id="WP_085892785.1">
    <property type="nucleotide sequence ID" value="NZ_FWFL01000006.1"/>
</dbReference>
<keyword evidence="2" id="KW-0805">Transcription regulation</keyword>
<sequence>MNDVSKVANSNGKQPRTASKKVRRQQLIDATIESIAKYGLTGTTMTTVTREAGLSLGLANFHFSTKQNLFEETLRYLAEEHHQFWKESYEKANLAPEAKLEAIVDAHFHPTICKRKKITVWYGFFGEAKARASYRKLVADIDAERFHLSARLCRDIIREGGYKNIDPENVAMTLEGLYDGFWLNILIYPREFTRFHAMRRIKEYLAGLFPEHFEYPQPPDCKD</sequence>
<evidence type="ECO:0000259" key="7">
    <source>
        <dbReference type="PROSITE" id="PS50977"/>
    </source>
</evidence>
<dbReference type="SUPFAM" id="SSF46689">
    <property type="entry name" value="Homeodomain-like"/>
    <property type="match status" value="1"/>
</dbReference>
<dbReference type="PANTHER" id="PTHR30055">
    <property type="entry name" value="HTH-TYPE TRANSCRIPTIONAL REGULATOR RUTR"/>
    <property type="match status" value="1"/>
</dbReference>
<evidence type="ECO:0000256" key="1">
    <source>
        <dbReference type="ARBA" id="ARBA00022491"/>
    </source>
</evidence>
<evidence type="ECO:0000256" key="5">
    <source>
        <dbReference type="PROSITE-ProRule" id="PRU00335"/>
    </source>
</evidence>
<dbReference type="InterPro" id="IPR023772">
    <property type="entry name" value="DNA-bd_HTH_TetR-type_CS"/>
</dbReference>
<gene>
    <name evidence="8" type="primary">betI_1</name>
    <name evidence="8" type="ORF">PEL8287_02560</name>
</gene>
<dbReference type="Gene3D" id="1.10.357.10">
    <property type="entry name" value="Tetracycline Repressor, domain 2"/>
    <property type="match status" value="1"/>
</dbReference>
<protein>
    <submittedName>
        <fullName evidence="8">HTH-type transcriptional regulator BetI</fullName>
    </submittedName>
</protein>
<dbReference type="InterPro" id="IPR050109">
    <property type="entry name" value="HTH-type_TetR-like_transc_reg"/>
</dbReference>
<name>A0A1Y5SXE5_9RHOB</name>
<evidence type="ECO:0000256" key="6">
    <source>
        <dbReference type="SAM" id="MobiDB-lite"/>
    </source>
</evidence>
<proteinExistence type="predicted"/>
<keyword evidence="4" id="KW-0804">Transcription</keyword>
<feature type="DNA-binding region" description="H-T-H motif" evidence="5">
    <location>
        <begin position="44"/>
        <end position="63"/>
    </location>
</feature>
<evidence type="ECO:0000313" key="8">
    <source>
        <dbReference type="EMBL" id="SLN49052.1"/>
    </source>
</evidence>
<evidence type="ECO:0000313" key="9">
    <source>
        <dbReference type="Proteomes" id="UP000193827"/>
    </source>
</evidence>
<keyword evidence="1" id="KW-0678">Repressor</keyword>
<dbReference type="InterPro" id="IPR001647">
    <property type="entry name" value="HTH_TetR"/>
</dbReference>
<dbReference type="PROSITE" id="PS01081">
    <property type="entry name" value="HTH_TETR_1"/>
    <property type="match status" value="1"/>
</dbReference>
<evidence type="ECO:0000256" key="4">
    <source>
        <dbReference type="ARBA" id="ARBA00023163"/>
    </source>
</evidence>
<dbReference type="InterPro" id="IPR009057">
    <property type="entry name" value="Homeodomain-like_sf"/>
</dbReference>
<dbReference type="PANTHER" id="PTHR30055:SF228">
    <property type="entry name" value="TRANSCRIPTIONAL REGULATOR-RELATED"/>
    <property type="match status" value="1"/>
</dbReference>
<dbReference type="OrthoDB" id="7336460at2"/>
<evidence type="ECO:0000256" key="2">
    <source>
        <dbReference type="ARBA" id="ARBA00023015"/>
    </source>
</evidence>
<dbReference type="AlphaFoldDB" id="A0A1Y5SXE5"/>
<dbReference type="SUPFAM" id="SSF48498">
    <property type="entry name" value="Tetracyclin repressor-like, C-terminal domain"/>
    <property type="match status" value="1"/>
</dbReference>
<reference evidence="8 9" key="1">
    <citation type="submission" date="2017-03" db="EMBL/GenBank/DDBJ databases">
        <authorList>
            <person name="Afonso C.L."/>
            <person name="Miller P.J."/>
            <person name="Scott M.A."/>
            <person name="Spackman E."/>
            <person name="Goraichik I."/>
            <person name="Dimitrov K.M."/>
            <person name="Suarez D.L."/>
            <person name="Swayne D.E."/>
        </authorList>
    </citation>
    <scope>NUCLEOTIDE SEQUENCE [LARGE SCALE GENOMIC DNA]</scope>
    <source>
        <strain evidence="8 9">CECT 8287</strain>
    </source>
</reference>
<dbReference type="Pfam" id="PF00440">
    <property type="entry name" value="TetR_N"/>
    <property type="match status" value="1"/>
</dbReference>
<evidence type="ECO:0000256" key="3">
    <source>
        <dbReference type="ARBA" id="ARBA00023125"/>
    </source>
</evidence>
<dbReference type="InterPro" id="IPR036271">
    <property type="entry name" value="Tet_transcr_reg_TetR-rel_C_sf"/>
</dbReference>
<dbReference type="PROSITE" id="PS50977">
    <property type="entry name" value="HTH_TETR_2"/>
    <property type="match status" value="1"/>
</dbReference>
<dbReference type="GO" id="GO:0003700">
    <property type="term" value="F:DNA-binding transcription factor activity"/>
    <property type="evidence" value="ECO:0007669"/>
    <property type="project" value="TreeGrafter"/>
</dbReference>
<dbReference type="InterPro" id="IPR039538">
    <property type="entry name" value="BetI_C"/>
</dbReference>
<keyword evidence="3 5" id="KW-0238">DNA-binding</keyword>
<dbReference type="Pfam" id="PF13977">
    <property type="entry name" value="TetR_C_6"/>
    <property type="match status" value="1"/>
</dbReference>
<feature type="compositionally biased region" description="Polar residues" evidence="6">
    <location>
        <begin position="7"/>
        <end position="17"/>
    </location>
</feature>